<sequence length="172" mass="17306">MTRTLLAETSSNAKKKSRLFAVPAAAVAVVALGLLSAMPAQAAVTNPVNGSSVVSGSSVTVQGTVPTGAGFYAISSCNVAKTPGTACNGESGRATRLTAAASSYSNSVIIDGDFNNFDFTTRQPGVGSTTCLNTAKDNGGEQCAIVVSYYGKTPAGQYVPVGAPDVVNVYVD</sequence>
<reference evidence="3" key="1">
    <citation type="journal article" date="2008" name="J. Bacteriol.">
        <title>Genome sequence of the fish pathogen Renibacterium salmoninarum suggests reductive evolution away from an environmental Arthrobacter ancestor.</title>
        <authorList>
            <person name="Wiens G.D."/>
            <person name="Rockey D.D."/>
            <person name="Wu Z."/>
            <person name="Chang J."/>
            <person name="Levy R."/>
            <person name="Crane S."/>
            <person name="Chen D.S."/>
            <person name="Capri G.R."/>
            <person name="Burnett J.R."/>
            <person name="Sudheesh P.S."/>
            <person name="Schipma M.J."/>
            <person name="Burd H."/>
            <person name="Bhattacharyya A."/>
            <person name="Rhodes L.D."/>
            <person name="Kaul R."/>
            <person name="Strom M.S."/>
        </authorList>
    </citation>
    <scope>NUCLEOTIDE SEQUENCE [LARGE SCALE GENOMIC DNA]</scope>
    <source>
        <strain evidence="3">ATCC 33209 / DSM 20767 / JCM 11484 / NBRC 15589 / NCIMB 2235</strain>
    </source>
</reference>
<keyword evidence="1" id="KW-0732">Signal</keyword>
<dbReference type="STRING" id="288705.RSal33209_2553"/>
<dbReference type="KEGG" id="rsa:RSal33209_2553"/>
<accession>A9WRJ7</accession>
<proteinExistence type="predicted"/>
<evidence type="ECO:0000256" key="1">
    <source>
        <dbReference type="SAM" id="SignalP"/>
    </source>
</evidence>
<keyword evidence="3" id="KW-1185">Reference proteome</keyword>
<dbReference type="Proteomes" id="UP000002007">
    <property type="component" value="Chromosome"/>
</dbReference>
<dbReference type="EMBL" id="CP000910">
    <property type="protein sequence ID" value="ABY24279.1"/>
    <property type="molecule type" value="Genomic_DNA"/>
</dbReference>
<dbReference type="HOGENOM" id="CLU_1554014_0_0_11"/>
<dbReference type="RefSeq" id="WP_012245939.1">
    <property type="nucleotide sequence ID" value="NC_010168.1"/>
</dbReference>
<feature type="signal peptide" evidence="1">
    <location>
        <begin position="1"/>
        <end position="42"/>
    </location>
</feature>
<dbReference type="AlphaFoldDB" id="A9WRJ7"/>
<feature type="chain" id="PRO_5002744137" evidence="1">
    <location>
        <begin position="43"/>
        <end position="172"/>
    </location>
</feature>
<evidence type="ECO:0000313" key="2">
    <source>
        <dbReference type="EMBL" id="ABY24279.1"/>
    </source>
</evidence>
<evidence type="ECO:0000313" key="3">
    <source>
        <dbReference type="Proteomes" id="UP000002007"/>
    </source>
</evidence>
<protein>
    <submittedName>
        <fullName evidence="2">Uncharacterized protein</fullName>
    </submittedName>
</protein>
<organism evidence="2 3">
    <name type="scientific">Renibacterium salmoninarum (strain ATCC 33209 / DSM 20767 / JCM 11484 / NBRC 15589 / NCIMB 2235)</name>
    <dbReference type="NCBI Taxonomy" id="288705"/>
    <lineage>
        <taxon>Bacteria</taxon>
        <taxon>Bacillati</taxon>
        <taxon>Actinomycetota</taxon>
        <taxon>Actinomycetes</taxon>
        <taxon>Micrococcales</taxon>
        <taxon>Micrococcaceae</taxon>
        <taxon>Renibacterium</taxon>
    </lineage>
</organism>
<name>A9WRJ7_RENSM</name>
<gene>
    <name evidence="2" type="ordered locus">RSal33209_2553</name>
</gene>